<dbReference type="InterPro" id="IPR013806">
    <property type="entry name" value="Kringle-like"/>
</dbReference>
<keyword evidence="9" id="KW-0325">Glycoprotein</keyword>
<dbReference type="PANTHER" id="PTHR24269">
    <property type="entry name" value="KREMEN PROTEIN"/>
    <property type="match status" value="1"/>
</dbReference>
<dbReference type="EMBL" id="CAWYQH010000130">
    <property type="protein sequence ID" value="CAK8692083.1"/>
    <property type="molecule type" value="Genomic_DNA"/>
</dbReference>
<dbReference type="Gene3D" id="2.60.120.290">
    <property type="entry name" value="Spermadhesin, CUB domain"/>
    <property type="match status" value="1"/>
</dbReference>
<comment type="caution">
    <text evidence="17">The sequence shown here is derived from an EMBL/GenBank/DDBJ whole genome shotgun (WGS) entry which is preliminary data.</text>
</comment>
<dbReference type="PROSITE" id="PS51212">
    <property type="entry name" value="WSC"/>
    <property type="match status" value="1"/>
</dbReference>
<keyword evidence="6 12" id="KW-1133">Transmembrane helix</keyword>
<comment type="subcellular location">
    <subcellularLocation>
        <location evidence="1">Membrane</location>
        <topology evidence="1">Single-pass membrane protein</topology>
    </subcellularLocation>
</comment>
<dbReference type="PANTHER" id="PTHR24269:SF16">
    <property type="entry name" value="PROTEIN SLG1"/>
    <property type="match status" value="1"/>
</dbReference>
<feature type="domain" description="Kringle" evidence="15">
    <location>
        <begin position="37"/>
        <end position="114"/>
    </location>
</feature>
<evidence type="ECO:0000256" key="1">
    <source>
        <dbReference type="ARBA" id="ARBA00004167"/>
    </source>
</evidence>
<dbReference type="InterPro" id="IPR000001">
    <property type="entry name" value="Kringle"/>
</dbReference>
<keyword evidence="3" id="KW-0879">Wnt signaling pathway</keyword>
<evidence type="ECO:0000256" key="7">
    <source>
        <dbReference type="ARBA" id="ARBA00023136"/>
    </source>
</evidence>
<feature type="chain" id="PRO_5046336083" description="Kringle-containing protein marking the eye and the nose" evidence="13">
    <location>
        <begin position="32"/>
        <end position="468"/>
    </location>
</feature>
<dbReference type="SMART" id="SM00130">
    <property type="entry name" value="KR"/>
    <property type="match status" value="1"/>
</dbReference>
<dbReference type="InterPro" id="IPR051836">
    <property type="entry name" value="Kremen_rcpt"/>
</dbReference>
<feature type="domain" description="WSC" evidence="16">
    <location>
        <begin position="116"/>
        <end position="233"/>
    </location>
</feature>
<evidence type="ECO:0000256" key="13">
    <source>
        <dbReference type="SAM" id="SignalP"/>
    </source>
</evidence>
<keyword evidence="5 13" id="KW-0732">Signal</keyword>
<evidence type="ECO:0000256" key="3">
    <source>
        <dbReference type="ARBA" id="ARBA00022687"/>
    </source>
</evidence>
<evidence type="ECO:0000256" key="11">
    <source>
        <dbReference type="PROSITE-ProRule" id="PRU00121"/>
    </source>
</evidence>
<evidence type="ECO:0000259" key="14">
    <source>
        <dbReference type="PROSITE" id="PS01180"/>
    </source>
</evidence>
<comment type="caution">
    <text evidence="11">Lacks conserved residue(s) required for the propagation of feature annotation.</text>
</comment>
<dbReference type="PROSITE" id="PS50070">
    <property type="entry name" value="KRINGLE_2"/>
    <property type="match status" value="1"/>
</dbReference>
<evidence type="ECO:0000259" key="16">
    <source>
        <dbReference type="PROSITE" id="PS51212"/>
    </source>
</evidence>
<dbReference type="InterPro" id="IPR002889">
    <property type="entry name" value="WSC_carb-bd"/>
</dbReference>
<dbReference type="Pfam" id="PF00431">
    <property type="entry name" value="CUB"/>
    <property type="match status" value="1"/>
</dbReference>
<dbReference type="Gene3D" id="2.40.20.10">
    <property type="entry name" value="Plasminogen Kringle 4"/>
    <property type="match status" value="1"/>
</dbReference>
<feature type="domain" description="CUB" evidence="14">
    <location>
        <begin position="237"/>
        <end position="359"/>
    </location>
</feature>
<evidence type="ECO:0000313" key="18">
    <source>
        <dbReference type="Proteomes" id="UP001642483"/>
    </source>
</evidence>
<evidence type="ECO:0000256" key="12">
    <source>
        <dbReference type="SAM" id="Phobius"/>
    </source>
</evidence>
<name>A0ABP0GL13_CLALP</name>
<dbReference type="PRINTS" id="PR00018">
    <property type="entry name" value="KRINGLE"/>
</dbReference>
<proteinExistence type="predicted"/>
<dbReference type="Proteomes" id="UP001642483">
    <property type="component" value="Unassembled WGS sequence"/>
</dbReference>
<dbReference type="InterPro" id="IPR000859">
    <property type="entry name" value="CUB_dom"/>
</dbReference>
<evidence type="ECO:0000256" key="5">
    <source>
        <dbReference type="ARBA" id="ARBA00022729"/>
    </source>
</evidence>
<dbReference type="PROSITE" id="PS00021">
    <property type="entry name" value="KRINGLE_1"/>
    <property type="match status" value="1"/>
</dbReference>
<feature type="signal peptide" evidence="13">
    <location>
        <begin position="1"/>
        <end position="31"/>
    </location>
</feature>
<reference evidence="17 18" key="1">
    <citation type="submission" date="2024-02" db="EMBL/GenBank/DDBJ databases">
        <authorList>
            <person name="Daric V."/>
            <person name="Darras S."/>
        </authorList>
    </citation>
    <scope>NUCLEOTIDE SEQUENCE [LARGE SCALE GENOMIC DNA]</scope>
</reference>
<dbReference type="Pfam" id="PF00051">
    <property type="entry name" value="Kringle"/>
    <property type="match status" value="1"/>
</dbReference>
<keyword evidence="7 12" id="KW-0472">Membrane</keyword>
<organism evidence="17 18">
    <name type="scientific">Clavelina lepadiformis</name>
    <name type="common">Light-bulb sea squirt</name>
    <name type="synonym">Ascidia lepadiformis</name>
    <dbReference type="NCBI Taxonomy" id="159417"/>
    <lineage>
        <taxon>Eukaryota</taxon>
        <taxon>Metazoa</taxon>
        <taxon>Chordata</taxon>
        <taxon>Tunicata</taxon>
        <taxon>Ascidiacea</taxon>
        <taxon>Aplousobranchia</taxon>
        <taxon>Clavelinidae</taxon>
        <taxon>Clavelina</taxon>
    </lineage>
</organism>
<evidence type="ECO:0000256" key="2">
    <source>
        <dbReference type="ARBA" id="ARBA00022572"/>
    </source>
</evidence>
<sequence length="468" mass="52164">MNGFLKIYDSQVLQWWLFICFFLLFPMHCISTQSDTECYTANGADYLGTQSHIESSLLNPVRLTSCVKWSETGMSEFITLPENYCRNSNNSIFPWCFIRKGNKLVSSLCDIPNCKSPAYAGCYRIPAVLSNLNHTALSGSQYILNGNESIQYNADKRIENCLGFCRKLKYISAGLAGDRSCYCGSWANEMERDAVLANRLNKLPEKDCRATHCVNDPGRSCGGVRAMAVYDTKAGMCGTQFWKVEHGTIYSPSWPGAYVNHTCSWKVFLPHRVMHQRSKHTVVFSFIYFELDKLQEKLSFFTFQYFASSKPHLVAAVHGGTVPNDLIISLQNVTYIFVHFITDDKNVLNGGFVLQFRVENATKTKPNQENATANYGNDVSISWRDTTMTPTRGSQATDSSGSAIVIDGTGLSSVIAGIIVGFIIITILIIITVLTKRSGTKKVFDTKPSSFSNPVSFRNDDIKAVTVC</sequence>
<keyword evidence="2 11" id="KW-0420">Kringle</keyword>
<protein>
    <recommendedName>
        <fullName evidence="10">Kringle-containing protein marking the eye and the nose</fullName>
    </recommendedName>
</protein>
<evidence type="ECO:0000313" key="17">
    <source>
        <dbReference type="EMBL" id="CAK8692083.1"/>
    </source>
</evidence>
<evidence type="ECO:0000256" key="10">
    <source>
        <dbReference type="ARBA" id="ARBA00032328"/>
    </source>
</evidence>
<evidence type="ECO:0000259" key="15">
    <source>
        <dbReference type="PROSITE" id="PS50070"/>
    </source>
</evidence>
<gene>
    <name evidence="17" type="ORF">CVLEPA_LOCUS24831</name>
</gene>
<evidence type="ECO:0000256" key="9">
    <source>
        <dbReference type="ARBA" id="ARBA00023180"/>
    </source>
</evidence>
<keyword evidence="4 12" id="KW-0812">Transmembrane</keyword>
<evidence type="ECO:0000256" key="8">
    <source>
        <dbReference type="ARBA" id="ARBA00023157"/>
    </source>
</evidence>
<dbReference type="SUPFAM" id="SSF57440">
    <property type="entry name" value="Kringle-like"/>
    <property type="match status" value="1"/>
</dbReference>
<dbReference type="InterPro" id="IPR018056">
    <property type="entry name" value="Kringle_CS"/>
</dbReference>
<accession>A0ABP0GL13</accession>
<feature type="transmembrane region" description="Helical" evidence="12">
    <location>
        <begin position="414"/>
        <end position="434"/>
    </location>
</feature>
<keyword evidence="8" id="KW-1015">Disulfide bond</keyword>
<evidence type="ECO:0000256" key="4">
    <source>
        <dbReference type="ARBA" id="ARBA00022692"/>
    </source>
</evidence>
<dbReference type="InterPro" id="IPR035914">
    <property type="entry name" value="Sperma_CUB_dom_sf"/>
</dbReference>
<evidence type="ECO:0000256" key="6">
    <source>
        <dbReference type="ARBA" id="ARBA00022989"/>
    </source>
</evidence>
<keyword evidence="18" id="KW-1185">Reference proteome</keyword>
<dbReference type="PROSITE" id="PS01180">
    <property type="entry name" value="CUB"/>
    <property type="match status" value="1"/>
</dbReference>
<dbReference type="InterPro" id="IPR038178">
    <property type="entry name" value="Kringle_sf"/>
</dbReference>
<dbReference type="SUPFAM" id="SSF49854">
    <property type="entry name" value="Spermadhesin, CUB domain"/>
    <property type="match status" value="1"/>
</dbReference>